<proteinExistence type="predicted"/>
<reference evidence="5" key="1">
    <citation type="submission" date="2016-02" db="EMBL/GenBank/DDBJ databases">
        <title>Draft genome sequence of Microdochium bolleyi, a fungal endophyte of beachgrass.</title>
        <authorList>
            <consortium name="DOE Joint Genome Institute"/>
            <person name="David A.S."/>
            <person name="May G."/>
            <person name="Haridas S."/>
            <person name="Lim J."/>
            <person name="Wang M."/>
            <person name="Labutti K."/>
            <person name="Lipzen A."/>
            <person name="Barry K."/>
            <person name="Grigoriev I.V."/>
        </authorList>
    </citation>
    <scope>NUCLEOTIDE SEQUENCE [LARGE SCALE GENOMIC DNA]</scope>
    <source>
        <strain evidence="5">J235TASD1</strain>
    </source>
</reference>
<name>A0A136INI5_9PEZI</name>
<dbReference type="EMBL" id="KQ964267">
    <property type="protein sequence ID" value="KXJ86501.1"/>
    <property type="molecule type" value="Genomic_DNA"/>
</dbReference>
<dbReference type="STRING" id="196109.A0A136INI5"/>
<evidence type="ECO:0000256" key="2">
    <source>
        <dbReference type="ARBA" id="ARBA00022679"/>
    </source>
</evidence>
<feature type="transmembrane region" description="Helical" evidence="3">
    <location>
        <begin position="361"/>
        <end position="383"/>
    </location>
</feature>
<evidence type="ECO:0000313" key="5">
    <source>
        <dbReference type="Proteomes" id="UP000070501"/>
    </source>
</evidence>
<feature type="transmembrane region" description="Helical" evidence="3">
    <location>
        <begin position="6"/>
        <end position="26"/>
    </location>
</feature>
<keyword evidence="5" id="KW-1185">Reference proteome</keyword>
<dbReference type="InterPro" id="IPR029044">
    <property type="entry name" value="Nucleotide-diphossugar_trans"/>
</dbReference>
<evidence type="ECO:0000313" key="4">
    <source>
        <dbReference type="EMBL" id="KXJ86501.1"/>
    </source>
</evidence>
<dbReference type="PANTHER" id="PTHR43630:SF1">
    <property type="entry name" value="POLY-BETA-1,6-N-ACETYL-D-GLUCOSAMINE SYNTHASE"/>
    <property type="match status" value="1"/>
</dbReference>
<keyword evidence="1" id="KW-0328">Glycosyltransferase</keyword>
<evidence type="ECO:0000256" key="1">
    <source>
        <dbReference type="ARBA" id="ARBA00022676"/>
    </source>
</evidence>
<dbReference type="GO" id="GO:0016757">
    <property type="term" value="F:glycosyltransferase activity"/>
    <property type="evidence" value="ECO:0007669"/>
    <property type="project" value="UniProtKB-KW"/>
</dbReference>
<keyword evidence="2 4" id="KW-0808">Transferase</keyword>
<protein>
    <submittedName>
        <fullName evidence="4">Nucleotide-diphospho-sugar transferase</fullName>
    </submittedName>
</protein>
<keyword evidence="3" id="KW-0812">Transmembrane</keyword>
<dbReference type="PANTHER" id="PTHR43630">
    <property type="entry name" value="POLY-BETA-1,6-N-ACETYL-D-GLUCOSAMINE SYNTHASE"/>
    <property type="match status" value="1"/>
</dbReference>
<feature type="transmembrane region" description="Helical" evidence="3">
    <location>
        <begin position="462"/>
        <end position="485"/>
    </location>
</feature>
<sequence length="493" mass="54432">MSVRVYCGLTAIAGITTTLGIAYLSLATKHPWATKHSWPLLTQAFFYIQHVWSIVRWIAYQPVETIEDDNVLPALTVVVPAYNESRFIRRALRAILHSDYPKNKISVTVVDDGSTDDTWSHITSMASVFEDAKVQYEPLRHDTNLGKRQAICTGLGHARGEIIVSLDSDSILEVCSLRNIASPFVHDPHVGGVAGHLTALNVGDAILPRLLDILFDTSGNIPRSAQSQPGGFVTILPGALSAYRLCAVHPLIDGLCKSRFLGRPLKHGEDIELTLGLLQAGWSTVYQSSAVIQTVTPETCTGAFLMYTRWERSSYVYMLKGYSQMAMARVLQSLRRHIFRLAATSKGAPAVEERAHLVGSLYMLFNLFCTAVGNPVLFVMSLYHLRLVSLHPELLTVAVPVTMLLAFFQAVLFFAEACTELDEPKGIEPVKTESGCCNREAPTTGKGLLYNRRSRLAWRVQYGGLASMFHAVVISCSSLLALTTLHSQKWLTR</sequence>
<dbReference type="Pfam" id="PF13641">
    <property type="entry name" value="Glyco_tranf_2_3"/>
    <property type="match status" value="1"/>
</dbReference>
<dbReference type="CDD" id="cd06423">
    <property type="entry name" value="CESA_like"/>
    <property type="match status" value="1"/>
</dbReference>
<gene>
    <name evidence="4" type="ORF">Micbo1qcDRAFT_126112</name>
</gene>
<keyword evidence="3" id="KW-1133">Transmembrane helix</keyword>
<dbReference type="InParanoid" id="A0A136INI5"/>
<feature type="transmembrane region" description="Helical" evidence="3">
    <location>
        <begin position="395"/>
        <end position="415"/>
    </location>
</feature>
<accession>A0A136INI5</accession>
<dbReference type="Gene3D" id="3.90.550.10">
    <property type="entry name" value="Spore Coat Polysaccharide Biosynthesis Protein SpsA, Chain A"/>
    <property type="match status" value="1"/>
</dbReference>
<dbReference type="Proteomes" id="UP000070501">
    <property type="component" value="Unassembled WGS sequence"/>
</dbReference>
<keyword evidence="3" id="KW-0472">Membrane</keyword>
<dbReference type="OrthoDB" id="9876900at2759"/>
<dbReference type="AlphaFoldDB" id="A0A136INI5"/>
<evidence type="ECO:0000256" key="3">
    <source>
        <dbReference type="SAM" id="Phobius"/>
    </source>
</evidence>
<dbReference type="SUPFAM" id="SSF53448">
    <property type="entry name" value="Nucleotide-diphospho-sugar transferases"/>
    <property type="match status" value="1"/>
</dbReference>
<organism evidence="4 5">
    <name type="scientific">Microdochium bolleyi</name>
    <dbReference type="NCBI Taxonomy" id="196109"/>
    <lineage>
        <taxon>Eukaryota</taxon>
        <taxon>Fungi</taxon>
        <taxon>Dikarya</taxon>
        <taxon>Ascomycota</taxon>
        <taxon>Pezizomycotina</taxon>
        <taxon>Sordariomycetes</taxon>
        <taxon>Xylariomycetidae</taxon>
        <taxon>Xylariales</taxon>
        <taxon>Microdochiaceae</taxon>
        <taxon>Microdochium</taxon>
    </lineage>
</organism>